<accession>A0AAU8ST14</accession>
<name>A0AAU8ST14_9BURK</name>
<protein>
    <submittedName>
        <fullName evidence="1">Uncharacterized protein</fullName>
    </submittedName>
</protein>
<dbReference type="AlphaFoldDB" id="A0AAU8ST14"/>
<sequence>MILPNYLTAGSCNRADPALYLLGETGLTLPRSQRPSALLTAWMNCADIPGNARKVLEADSSFAGMTGLIRVPVERQGVHGIRVVWILARTAAGLTSIVVRDARSASEAQLHRDAAFAKEQASRYFARHAILLVQSRGQTENMGEFSKFSAVCGQSCPETDRLYGVQAESDIRLNYVWLAPLVLTEGF</sequence>
<dbReference type="Proteomes" id="UP000032614">
    <property type="component" value="Chromosome 3"/>
</dbReference>
<proteinExistence type="predicted"/>
<evidence type="ECO:0000313" key="2">
    <source>
        <dbReference type="Proteomes" id="UP000032614"/>
    </source>
</evidence>
<dbReference type="KEGG" id="bfn:OI25_7346"/>
<gene>
    <name evidence="1" type="ORF">OI25_7346</name>
</gene>
<evidence type="ECO:0000313" key="1">
    <source>
        <dbReference type="EMBL" id="AJZ56502.1"/>
    </source>
</evidence>
<reference evidence="1 2" key="1">
    <citation type="journal article" date="2015" name="Genome Announc.">
        <title>Complete genome sequences for 59 burkholderia isolates, both pathogenic and near neighbor.</title>
        <authorList>
            <person name="Johnson S.L."/>
            <person name="Bishop-Lilly K.A."/>
            <person name="Ladner J.T."/>
            <person name="Daligault H.E."/>
            <person name="Davenport K.W."/>
            <person name="Jaissle J."/>
            <person name="Frey K.G."/>
            <person name="Koroleva G.I."/>
            <person name="Bruce D.C."/>
            <person name="Coyne S.R."/>
            <person name="Broomall S.M."/>
            <person name="Li P.E."/>
            <person name="Teshima H."/>
            <person name="Gibbons H.S."/>
            <person name="Palacios G.F."/>
            <person name="Rosenzweig C.N."/>
            <person name="Redden C.L."/>
            <person name="Xu Y."/>
            <person name="Minogue T.D."/>
            <person name="Chain P.S."/>
        </authorList>
    </citation>
    <scope>NUCLEOTIDE SEQUENCE [LARGE SCALE GENOMIC DNA]</scope>
    <source>
        <strain evidence="1 2">ATCC BAA-463</strain>
    </source>
</reference>
<dbReference type="RefSeq" id="WP_149029629.1">
    <property type="nucleotide sequence ID" value="NZ_CP010025.1"/>
</dbReference>
<organism evidence="1 2">
    <name type="scientific">Paraburkholderia fungorum</name>
    <dbReference type="NCBI Taxonomy" id="134537"/>
    <lineage>
        <taxon>Bacteria</taxon>
        <taxon>Pseudomonadati</taxon>
        <taxon>Pseudomonadota</taxon>
        <taxon>Betaproteobacteria</taxon>
        <taxon>Burkholderiales</taxon>
        <taxon>Burkholderiaceae</taxon>
        <taxon>Paraburkholderia</taxon>
    </lineage>
</organism>
<dbReference type="EMBL" id="CP010025">
    <property type="protein sequence ID" value="AJZ56502.1"/>
    <property type="molecule type" value="Genomic_DNA"/>
</dbReference>
<dbReference type="GeneID" id="66513669"/>